<evidence type="ECO:0000259" key="4">
    <source>
        <dbReference type="PROSITE" id="PS50893"/>
    </source>
</evidence>
<dbReference type="GO" id="GO:0016887">
    <property type="term" value="F:ATP hydrolysis activity"/>
    <property type="evidence" value="ECO:0007669"/>
    <property type="project" value="InterPro"/>
</dbReference>
<dbReference type="SUPFAM" id="SSF52540">
    <property type="entry name" value="P-loop containing nucleoside triphosphate hydrolases"/>
    <property type="match status" value="1"/>
</dbReference>
<evidence type="ECO:0000256" key="3">
    <source>
        <dbReference type="ARBA" id="ARBA00022840"/>
    </source>
</evidence>
<dbReference type="PROSITE" id="PS50893">
    <property type="entry name" value="ABC_TRANSPORTER_2"/>
    <property type="match status" value="1"/>
</dbReference>
<dbReference type="KEGG" id="sjp:SJA_C1-19080"/>
<reference evidence="5 6" key="1">
    <citation type="journal article" date="2010" name="J. Bacteriol.">
        <title>Complete genome sequence of the representative gamma-hexachlorocyclohexane-degrading bacterium Sphingobium japonicum UT26.</title>
        <authorList>
            <person name="Nagata Y."/>
            <person name="Ohtsubo Y."/>
            <person name="Endo R."/>
            <person name="Ichikawa N."/>
            <person name="Ankai A."/>
            <person name="Oguchi A."/>
            <person name="Fukui S."/>
            <person name="Fujita N."/>
            <person name="Tsuda M."/>
        </authorList>
    </citation>
    <scope>NUCLEOTIDE SEQUENCE [LARGE SCALE GENOMIC DNA]</scope>
    <source>
        <strain evidence="6">DSM 16413 / CCM 7287 / MTCC 6362 / UT26 / NBRC 101211 / UT26S</strain>
    </source>
</reference>
<accession>D4Z2B0</accession>
<name>D4Z2B0_SPHIU</name>
<keyword evidence="1" id="KW-0813">Transport</keyword>
<keyword evidence="6" id="KW-1185">Reference proteome</keyword>
<dbReference type="PANTHER" id="PTHR42939">
    <property type="entry name" value="ABC TRANSPORTER ATP-BINDING PROTEIN ALBC-RELATED"/>
    <property type="match status" value="1"/>
</dbReference>
<evidence type="ECO:0000256" key="1">
    <source>
        <dbReference type="ARBA" id="ARBA00022448"/>
    </source>
</evidence>
<dbReference type="STRING" id="452662.SJA_C1-19080"/>
<dbReference type="EMBL" id="AP010803">
    <property type="protein sequence ID" value="BAI96742.1"/>
    <property type="molecule type" value="Genomic_DNA"/>
</dbReference>
<keyword evidence="2" id="KW-0547">Nucleotide-binding</keyword>
<dbReference type="RefSeq" id="WP_013040215.1">
    <property type="nucleotide sequence ID" value="NC_014006.1"/>
</dbReference>
<dbReference type="eggNOG" id="COG1131">
    <property type="taxonomic scope" value="Bacteria"/>
</dbReference>
<keyword evidence="3" id="KW-0067">ATP-binding</keyword>
<dbReference type="AlphaFoldDB" id="D4Z2B0"/>
<sequence>MINIEGLVRRFGAHTAVDQLTLTVAPGELYALLGPNGAGKSTTIACLLGFERPDEGRAVIDGIDVASDPDAARSRTAYIPEQVSLYEAFTGIENVAYFAELAGHPRSREELSALLSEAGLQADAHDRRTGTYSKGMRQKVGIAIAQAKQAQVLLLDEPTSGLDPASAHEFSTALRRLRDRGTAILMATHDLYRTMRDADRVGILVAGRLVEEHKTSDLAEHDLEAMYLRAVGAVEAA</sequence>
<dbReference type="GeneID" id="29273499"/>
<dbReference type="CDD" id="cd03230">
    <property type="entry name" value="ABC_DR_subfamily_A"/>
    <property type="match status" value="1"/>
</dbReference>
<dbReference type="SMART" id="SM00382">
    <property type="entry name" value="AAA"/>
    <property type="match status" value="1"/>
</dbReference>
<dbReference type="HOGENOM" id="CLU_000604_1_2_5"/>
<dbReference type="InterPro" id="IPR003593">
    <property type="entry name" value="AAA+_ATPase"/>
</dbReference>
<dbReference type="PANTHER" id="PTHR42939:SF1">
    <property type="entry name" value="ABC TRANSPORTER ATP-BINDING PROTEIN ALBC-RELATED"/>
    <property type="match status" value="1"/>
</dbReference>
<dbReference type="Proteomes" id="UP000007753">
    <property type="component" value="Chromosome 1"/>
</dbReference>
<dbReference type="InterPro" id="IPR027417">
    <property type="entry name" value="P-loop_NTPase"/>
</dbReference>
<dbReference type="GO" id="GO:0005524">
    <property type="term" value="F:ATP binding"/>
    <property type="evidence" value="ECO:0007669"/>
    <property type="project" value="UniProtKB-KW"/>
</dbReference>
<evidence type="ECO:0000313" key="5">
    <source>
        <dbReference type="EMBL" id="BAI96742.1"/>
    </source>
</evidence>
<proteinExistence type="predicted"/>
<dbReference type="InterPro" id="IPR051782">
    <property type="entry name" value="ABC_Transporter_VariousFunc"/>
</dbReference>
<evidence type="ECO:0000313" key="6">
    <source>
        <dbReference type="Proteomes" id="UP000007753"/>
    </source>
</evidence>
<protein>
    <submittedName>
        <fullName evidence="5">ABC-type transport system ATPase component</fullName>
    </submittedName>
</protein>
<dbReference type="Pfam" id="PF00005">
    <property type="entry name" value="ABC_tran"/>
    <property type="match status" value="1"/>
</dbReference>
<gene>
    <name evidence="5" type="ordered locus">SJA_C1-19080</name>
</gene>
<dbReference type="Gene3D" id="3.40.50.300">
    <property type="entry name" value="P-loop containing nucleotide triphosphate hydrolases"/>
    <property type="match status" value="1"/>
</dbReference>
<feature type="domain" description="ABC transporter" evidence="4">
    <location>
        <begin position="2"/>
        <end position="231"/>
    </location>
</feature>
<organism evidence="5 6">
    <name type="scientific">Sphingobium indicum (strain DSM 16413 / CCM 7287 / MTCC 6362 / UT26 / NBRC 101211 / UT26S)</name>
    <name type="common">Sphingobium japonicum</name>
    <dbReference type="NCBI Taxonomy" id="452662"/>
    <lineage>
        <taxon>Bacteria</taxon>
        <taxon>Pseudomonadati</taxon>
        <taxon>Pseudomonadota</taxon>
        <taxon>Alphaproteobacteria</taxon>
        <taxon>Sphingomonadales</taxon>
        <taxon>Sphingomonadaceae</taxon>
        <taxon>Sphingobium</taxon>
    </lineage>
</organism>
<dbReference type="InterPro" id="IPR003439">
    <property type="entry name" value="ABC_transporter-like_ATP-bd"/>
</dbReference>
<evidence type="ECO:0000256" key="2">
    <source>
        <dbReference type="ARBA" id="ARBA00022741"/>
    </source>
</evidence>